<dbReference type="Proteomes" id="UP000324222">
    <property type="component" value="Unassembled WGS sequence"/>
</dbReference>
<keyword evidence="2" id="KW-1185">Reference proteome</keyword>
<reference evidence="1 2" key="1">
    <citation type="submission" date="2019-05" db="EMBL/GenBank/DDBJ databases">
        <title>Another draft genome of Portunus trituberculatus and its Hox gene families provides insights of decapod evolution.</title>
        <authorList>
            <person name="Jeong J.-H."/>
            <person name="Song I."/>
            <person name="Kim S."/>
            <person name="Choi T."/>
            <person name="Kim D."/>
            <person name="Ryu S."/>
            <person name="Kim W."/>
        </authorList>
    </citation>
    <scope>NUCLEOTIDE SEQUENCE [LARGE SCALE GENOMIC DNA]</scope>
    <source>
        <tissue evidence="1">Muscle</tissue>
    </source>
</reference>
<protein>
    <recommendedName>
        <fullName evidence="3">Arrestin-like N-terminal domain-containing protein</fullName>
    </recommendedName>
</protein>
<dbReference type="InterPro" id="IPR014752">
    <property type="entry name" value="Arrestin-like_C"/>
</dbReference>
<evidence type="ECO:0008006" key="3">
    <source>
        <dbReference type="Google" id="ProtNLM"/>
    </source>
</evidence>
<proteinExistence type="predicted"/>
<dbReference type="OrthoDB" id="2333384at2759"/>
<evidence type="ECO:0000313" key="1">
    <source>
        <dbReference type="EMBL" id="MPC60465.1"/>
    </source>
</evidence>
<gene>
    <name evidence="1" type="ORF">E2C01_054510</name>
</gene>
<evidence type="ECO:0000313" key="2">
    <source>
        <dbReference type="Proteomes" id="UP000324222"/>
    </source>
</evidence>
<organism evidence="1 2">
    <name type="scientific">Portunus trituberculatus</name>
    <name type="common">Swimming crab</name>
    <name type="synonym">Neptunus trituberculatus</name>
    <dbReference type="NCBI Taxonomy" id="210409"/>
    <lineage>
        <taxon>Eukaryota</taxon>
        <taxon>Metazoa</taxon>
        <taxon>Ecdysozoa</taxon>
        <taxon>Arthropoda</taxon>
        <taxon>Crustacea</taxon>
        <taxon>Multicrustacea</taxon>
        <taxon>Malacostraca</taxon>
        <taxon>Eumalacostraca</taxon>
        <taxon>Eucarida</taxon>
        <taxon>Decapoda</taxon>
        <taxon>Pleocyemata</taxon>
        <taxon>Brachyura</taxon>
        <taxon>Eubrachyura</taxon>
        <taxon>Portunoidea</taxon>
        <taxon>Portunidae</taxon>
        <taxon>Portuninae</taxon>
        <taxon>Portunus</taxon>
    </lineage>
</organism>
<comment type="caution">
    <text evidence="1">The sequence shown here is derived from an EMBL/GenBank/DDBJ whole genome shotgun (WGS) entry which is preliminary data.</text>
</comment>
<sequence>MARKLQKFMILFDNPNLLYFPGHFISGRVIVELEEDTSVLGETLLMTQLIISVAFKNSSSETAKCFRIQGLEVCARRGFSTHNTSRKFLQCDKRLDHSKQRLWARFTAEIRSHDARPLTASHNIKRKFTCSTSCRKIYKLLVTQSRSRES</sequence>
<dbReference type="AlphaFoldDB" id="A0A5B7GSV2"/>
<name>A0A5B7GSV2_PORTR</name>
<accession>A0A5B7GSV2</accession>
<dbReference type="EMBL" id="VSRR010017549">
    <property type="protein sequence ID" value="MPC60465.1"/>
    <property type="molecule type" value="Genomic_DNA"/>
</dbReference>
<dbReference type="Gene3D" id="2.60.40.640">
    <property type="match status" value="1"/>
</dbReference>